<comment type="caution">
    <text evidence="3">The sequence shown here is derived from an EMBL/GenBank/DDBJ whole genome shotgun (WGS) entry which is preliminary data.</text>
</comment>
<dbReference type="EMBL" id="BAABBN010000007">
    <property type="protein sequence ID" value="GAA3923743.1"/>
    <property type="molecule type" value="Genomic_DNA"/>
</dbReference>
<gene>
    <name evidence="3" type="ORF">GCM10022277_19440</name>
</gene>
<dbReference type="InterPro" id="IPR012337">
    <property type="entry name" value="RNaseH-like_sf"/>
</dbReference>
<organism evidence="3 4">
    <name type="scientific">Litoribacillus peritrichatus</name>
    <dbReference type="NCBI Taxonomy" id="718191"/>
    <lineage>
        <taxon>Bacteria</taxon>
        <taxon>Pseudomonadati</taxon>
        <taxon>Pseudomonadota</taxon>
        <taxon>Gammaproteobacteria</taxon>
        <taxon>Oceanospirillales</taxon>
        <taxon>Oceanospirillaceae</taxon>
        <taxon>Litoribacillus</taxon>
    </lineage>
</organism>
<name>A0ABP7MII5_9GAMM</name>
<accession>A0ABP7MII5</accession>
<sequence length="697" mass="80216">MFRLNEVLKVNEQRFRVLEFVEDHIVWIDIDDDSALPELITEQLLLDSIESELLERVDDPFQKLIFEVPEEGTTARVKRDKNYQLIKPLIDSPDFYLPKHRNRIINEILEEQGSTKQTLYRLARRFWQRGQTPNTLLPDYKNSGGKGKRRFASGKKLGRPRKDTSGTGAQIDEEIERLFRIVIDKYVLNDKGEENKHPISYAYRRFQTMYLTYFPDTPEDELPTNWQMMHFYKREYSQSEILKKKVSKIVYNKDIRPLHSTANSNVLGPGSRYEIDATIADIYLVSDSERGNIVGRPVIYMVIDVFSRMVAGFYIGFENASYAAAMQALYMSMVDKTSYCQNLGFDISSDDWPSIGLPDAILADRGELLGHQIENLENIFAVRIENTPSYRGDAKGIVERNFKTIQADFSPFAPGYVTGNKIKKRGGKDYRLDSKISILDFTKILLSSVIYHNKYAVLKKYDRDADMPTDLPSTPIHLWNWGLQHRTGRLRAASEDGLRIALLPRVKATISELGVRVFGIYFTSQEVIQSGWMHRGKNVKRPASIEAAYDPACADHIYLLPEKNTQHYWICNLAERSRQYKGASFWDVWQVEDAQKKTHGKAGIVATSKKREHEEFVLEQIKKAAQTSPDTSEIPKSERIAAINGNKAKEKIKERSENAYRPNSTKKESEAEVVYITAKDDDLDFPDYIDELFGEDD</sequence>
<keyword evidence="4" id="KW-1185">Reference proteome</keyword>
<dbReference type="Gene3D" id="3.30.420.10">
    <property type="entry name" value="Ribonuclease H-like superfamily/Ribonuclease H"/>
    <property type="match status" value="1"/>
</dbReference>
<evidence type="ECO:0000313" key="3">
    <source>
        <dbReference type="EMBL" id="GAA3923743.1"/>
    </source>
</evidence>
<protein>
    <recommendedName>
        <fullName evidence="2">Integrase catalytic domain-containing protein</fullName>
    </recommendedName>
</protein>
<feature type="region of interest" description="Disordered" evidence="1">
    <location>
        <begin position="137"/>
        <end position="169"/>
    </location>
</feature>
<dbReference type="Proteomes" id="UP001501565">
    <property type="component" value="Unassembled WGS sequence"/>
</dbReference>
<dbReference type="InterPro" id="IPR001584">
    <property type="entry name" value="Integrase_cat-core"/>
</dbReference>
<evidence type="ECO:0000259" key="2">
    <source>
        <dbReference type="PROSITE" id="PS50994"/>
    </source>
</evidence>
<dbReference type="InterPro" id="IPR036397">
    <property type="entry name" value="RNaseH_sf"/>
</dbReference>
<feature type="compositionally biased region" description="Basic residues" evidence="1">
    <location>
        <begin position="146"/>
        <end position="159"/>
    </location>
</feature>
<feature type="domain" description="Integrase catalytic" evidence="2">
    <location>
        <begin position="265"/>
        <end position="476"/>
    </location>
</feature>
<dbReference type="PROSITE" id="PS50994">
    <property type="entry name" value="INTEGRASE"/>
    <property type="match status" value="1"/>
</dbReference>
<evidence type="ECO:0000256" key="1">
    <source>
        <dbReference type="SAM" id="MobiDB-lite"/>
    </source>
</evidence>
<feature type="compositionally biased region" description="Basic and acidic residues" evidence="1">
    <location>
        <begin position="647"/>
        <end position="658"/>
    </location>
</feature>
<reference evidence="4" key="1">
    <citation type="journal article" date="2019" name="Int. J. Syst. Evol. Microbiol.">
        <title>The Global Catalogue of Microorganisms (GCM) 10K type strain sequencing project: providing services to taxonomists for standard genome sequencing and annotation.</title>
        <authorList>
            <consortium name="The Broad Institute Genomics Platform"/>
            <consortium name="The Broad Institute Genome Sequencing Center for Infectious Disease"/>
            <person name="Wu L."/>
            <person name="Ma J."/>
        </authorList>
    </citation>
    <scope>NUCLEOTIDE SEQUENCE [LARGE SCALE GENOMIC DNA]</scope>
    <source>
        <strain evidence="4">JCM 17551</strain>
    </source>
</reference>
<proteinExistence type="predicted"/>
<dbReference type="SUPFAM" id="SSF53098">
    <property type="entry name" value="Ribonuclease H-like"/>
    <property type="match status" value="1"/>
</dbReference>
<evidence type="ECO:0000313" key="4">
    <source>
        <dbReference type="Proteomes" id="UP001501565"/>
    </source>
</evidence>
<feature type="region of interest" description="Disordered" evidence="1">
    <location>
        <begin position="646"/>
        <end position="668"/>
    </location>
</feature>